<evidence type="ECO:0000313" key="3">
    <source>
        <dbReference type="Proteomes" id="UP000000768"/>
    </source>
</evidence>
<evidence type="ECO:0000256" key="1">
    <source>
        <dbReference type="SAM" id="Phobius"/>
    </source>
</evidence>
<dbReference type="EMBL" id="CM000766">
    <property type="protein sequence ID" value="OQU80333.1"/>
    <property type="molecule type" value="Genomic_DNA"/>
</dbReference>
<feature type="transmembrane region" description="Helical" evidence="1">
    <location>
        <begin position="100"/>
        <end position="122"/>
    </location>
</feature>
<name>A0A1Z5R985_SORBI</name>
<organism evidence="2 3">
    <name type="scientific">Sorghum bicolor</name>
    <name type="common">Sorghum</name>
    <name type="synonym">Sorghum vulgare</name>
    <dbReference type="NCBI Taxonomy" id="4558"/>
    <lineage>
        <taxon>Eukaryota</taxon>
        <taxon>Viridiplantae</taxon>
        <taxon>Streptophyta</taxon>
        <taxon>Embryophyta</taxon>
        <taxon>Tracheophyta</taxon>
        <taxon>Spermatophyta</taxon>
        <taxon>Magnoliopsida</taxon>
        <taxon>Liliopsida</taxon>
        <taxon>Poales</taxon>
        <taxon>Poaceae</taxon>
        <taxon>PACMAD clade</taxon>
        <taxon>Panicoideae</taxon>
        <taxon>Andropogonodae</taxon>
        <taxon>Andropogoneae</taxon>
        <taxon>Sorghinae</taxon>
        <taxon>Sorghum</taxon>
    </lineage>
</organism>
<evidence type="ECO:0000313" key="2">
    <source>
        <dbReference type="EMBL" id="OQU80333.1"/>
    </source>
</evidence>
<reference evidence="2 3" key="1">
    <citation type="journal article" date="2009" name="Nature">
        <title>The Sorghum bicolor genome and the diversification of grasses.</title>
        <authorList>
            <person name="Paterson A.H."/>
            <person name="Bowers J.E."/>
            <person name="Bruggmann R."/>
            <person name="Dubchak I."/>
            <person name="Grimwood J."/>
            <person name="Gundlach H."/>
            <person name="Haberer G."/>
            <person name="Hellsten U."/>
            <person name="Mitros T."/>
            <person name="Poliakov A."/>
            <person name="Schmutz J."/>
            <person name="Spannagl M."/>
            <person name="Tang H."/>
            <person name="Wang X."/>
            <person name="Wicker T."/>
            <person name="Bharti A.K."/>
            <person name="Chapman J."/>
            <person name="Feltus F.A."/>
            <person name="Gowik U."/>
            <person name="Grigoriev I.V."/>
            <person name="Lyons E."/>
            <person name="Maher C.A."/>
            <person name="Martis M."/>
            <person name="Narechania A."/>
            <person name="Otillar R.P."/>
            <person name="Penning B.W."/>
            <person name="Salamov A.A."/>
            <person name="Wang Y."/>
            <person name="Zhang L."/>
            <person name="Carpita N.C."/>
            <person name="Freeling M."/>
            <person name="Gingle A.R."/>
            <person name="Hash C.T."/>
            <person name="Keller B."/>
            <person name="Klein P."/>
            <person name="Kresovich S."/>
            <person name="McCann M.C."/>
            <person name="Ming R."/>
            <person name="Peterson D.G."/>
            <person name="Mehboob-ur-Rahman"/>
            <person name="Ware D."/>
            <person name="Westhoff P."/>
            <person name="Mayer K.F."/>
            <person name="Messing J."/>
            <person name="Rokhsar D.S."/>
        </authorList>
    </citation>
    <scope>NUCLEOTIDE SEQUENCE [LARGE SCALE GENOMIC DNA]</scope>
    <source>
        <strain evidence="3">cv. BTx623</strain>
    </source>
</reference>
<dbReference type="InParanoid" id="A0A1Z5R985"/>
<keyword evidence="3" id="KW-1185">Reference proteome</keyword>
<keyword evidence="1" id="KW-0812">Transmembrane</keyword>
<sequence length="126" mass="14077">MLATDVLEDLRTIWNCVLTEKLHINPRDRGLYSAILVLGKTFDNLACRVGSLSKIRFNSLIHTTVNLRPLQASGILACILVARILGTCSLVPVRSVNKSMVLICTCIVEIMLLMYQNVFFLLTKNV</sequence>
<reference evidence="3" key="2">
    <citation type="journal article" date="2018" name="Plant J.">
        <title>The Sorghum bicolor reference genome: improved assembly, gene annotations, a transcriptome atlas, and signatures of genome organization.</title>
        <authorList>
            <person name="McCormick R.F."/>
            <person name="Truong S.K."/>
            <person name="Sreedasyam A."/>
            <person name="Jenkins J."/>
            <person name="Shu S."/>
            <person name="Sims D."/>
            <person name="Kennedy M."/>
            <person name="Amirebrahimi M."/>
            <person name="Weers B.D."/>
            <person name="McKinley B."/>
            <person name="Mattison A."/>
            <person name="Morishige D.T."/>
            <person name="Grimwood J."/>
            <person name="Schmutz J."/>
            <person name="Mullet J.E."/>
        </authorList>
    </citation>
    <scope>NUCLEOTIDE SEQUENCE [LARGE SCALE GENOMIC DNA]</scope>
    <source>
        <strain evidence="3">cv. BTx623</strain>
    </source>
</reference>
<dbReference type="AlphaFoldDB" id="A0A1Z5R985"/>
<accession>A0A1Z5R985</accession>
<gene>
    <name evidence="2" type="ORF">SORBI_3007G112766</name>
</gene>
<dbReference type="Proteomes" id="UP000000768">
    <property type="component" value="Chromosome 7"/>
</dbReference>
<dbReference type="Gene3D" id="3.30.420.40">
    <property type="match status" value="1"/>
</dbReference>
<feature type="transmembrane region" description="Helical" evidence="1">
    <location>
        <begin position="72"/>
        <end position="93"/>
    </location>
</feature>
<keyword evidence="1" id="KW-1133">Transmembrane helix</keyword>
<protein>
    <submittedName>
        <fullName evidence="2">Uncharacterized protein</fullName>
    </submittedName>
</protein>
<keyword evidence="1" id="KW-0472">Membrane</keyword>
<proteinExistence type="predicted"/>
<dbReference type="Gramene" id="OQU80333">
    <property type="protein sequence ID" value="OQU80333"/>
    <property type="gene ID" value="SORBI_3007G112766"/>
</dbReference>